<gene>
    <name evidence="4" type="ORF">SAMN02745216_03522</name>
</gene>
<organism evidence="4 5">
    <name type="scientific">Desulfatibacillum alkenivorans DSM 16219</name>
    <dbReference type="NCBI Taxonomy" id="1121393"/>
    <lineage>
        <taxon>Bacteria</taxon>
        <taxon>Pseudomonadati</taxon>
        <taxon>Thermodesulfobacteriota</taxon>
        <taxon>Desulfobacteria</taxon>
        <taxon>Desulfobacterales</taxon>
        <taxon>Desulfatibacillaceae</taxon>
        <taxon>Desulfatibacillum</taxon>
    </lineage>
</organism>
<dbReference type="STRING" id="1121393.SAMN02745216_03522"/>
<evidence type="ECO:0000256" key="2">
    <source>
        <dbReference type="SAM" id="Phobius"/>
    </source>
</evidence>
<evidence type="ECO:0000259" key="3">
    <source>
        <dbReference type="Pfam" id="PF10816"/>
    </source>
</evidence>
<keyword evidence="2" id="KW-1133">Transmembrane helix</keyword>
<accession>A0A1M6ST06</accession>
<keyword evidence="2" id="KW-0812">Transmembrane</keyword>
<feature type="region of interest" description="Disordered" evidence="1">
    <location>
        <begin position="100"/>
        <end position="123"/>
    </location>
</feature>
<feature type="transmembrane region" description="Helical" evidence="2">
    <location>
        <begin position="12"/>
        <end position="32"/>
    </location>
</feature>
<dbReference type="OrthoDB" id="21395at2"/>
<dbReference type="InterPro" id="IPR021212">
    <property type="entry name" value="DUF2760"/>
</dbReference>
<dbReference type="Pfam" id="PF10816">
    <property type="entry name" value="DUF2760"/>
    <property type="match status" value="1"/>
</dbReference>
<dbReference type="AlphaFoldDB" id="A0A1M6ST06"/>
<reference evidence="5" key="1">
    <citation type="submission" date="2016-11" db="EMBL/GenBank/DDBJ databases">
        <authorList>
            <person name="Varghese N."/>
            <person name="Submissions S."/>
        </authorList>
    </citation>
    <scope>NUCLEOTIDE SEQUENCE [LARGE SCALE GENOMIC DNA]</scope>
    <source>
        <strain evidence="5">DSM 16219</strain>
    </source>
</reference>
<evidence type="ECO:0000256" key="1">
    <source>
        <dbReference type="SAM" id="MobiDB-lite"/>
    </source>
</evidence>
<keyword evidence="5" id="KW-1185">Reference proteome</keyword>
<dbReference type="RefSeq" id="WP_073477568.1">
    <property type="nucleotide sequence ID" value="NZ_FQZU01000025.1"/>
</dbReference>
<dbReference type="Proteomes" id="UP000183994">
    <property type="component" value="Unassembled WGS sequence"/>
</dbReference>
<name>A0A1M6ST06_9BACT</name>
<evidence type="ECO:0000313" key="5">
    <source>
        <dbReference type="Proteomes" id="UP000183994"/>
    </source>
</evidence>
<proteinExistence type="predicted"/>
<protein>
    <recommendedName>
        <fullName evidence="3">DUF2760 domain-containing protein</fullName>
    </recommendedName>
</protein>
<feature type="compositionally biased region" description="Basic and acidic residues" evidence="1">
    <location>
        <begin position="104"/>
        <end position="123"/>
    </location>
</feature>
<dbReference type="EMBL" id="FQZU01000025">
    <property type="protein sequence ID" value="SHK47864.1"/>
    <property type="molecule type" value="Genomic_DNA"/>
</dbReference>
<feature type="transmembrane region" description="Helical" evidence="2">
    <location>
        <begin position="69"/>
        <end position="90"/>
    </location>
</feature>
<sequence>MDWIKRFSRRSFLWILFWNTLLCAAVAVPAWFGLDVLLSLGKEAAALQPEANVSVRITELMGFLGGFRLYAVGVIYAVFFLFSLILWLCVRGSAKKAAALAAPPEKEEKPKPQVDEKSARQKQMDDQRRALLLFSMLQREGRLMDFFAEDLSLYEDDQIGAAARGVQESCKKLIEKHFNPQPVLDHEEGEAITIEEDFDPAAIKLIGAVSGKPPFRGVLRHRGWRAGRFEMPTLIAQGDPRLIAPAEVELE</sequence>
<keyword evidence="2" id="KW-0472">Membrane</keyword>
<evidence type="ECO:0000313" key="4">
    <source>
        <dbReference type="EMBL" id="SHK47864.1"/>
    </source>
</evidence>
<feature type="domain" description="DUF2760" evidence="3">
    <location>
        <begin position="127"/>
        <end position="249"/>
    </location>
</feature>